<organism evidence="2 5">
    <name type="scientific">Didymodactylos carnosus</name>
    <dbReference type="NCBI Taxonomy" id="1234261"/>
    <lineage>
        <taxon>Eukaryota</taxon>
        <taxon>Metazoa</taxon>
        <taxon>Spiralia</taxon>
        <taxon>Gnathifera</taxon>
        <taxon>Rotifera</taxon>
        <taxon>Eurotatoria</taxon>
        <taxon>Bdelloidea</taxon>
        <taxon>Philodinida</taxon>
        <taxon>Philodinidae</taxon>
        <taxon>Didymodactylos</taxon>
    </lineage>
</organism>
<accession>A0A815QZ15</accession>
<proteinExistence type="predicted"/>
<evidence type="ECO:0000313" key="4">
    <source>
        <dbReference type="EMBL" id="CAF4337930.1"/>
    </source>
</evidence>
<evidence type="ECO:0000313" key="2">
    <source>
        <dbReference type="EMBL" id="CAF1469871.1"/>
    </source>
</evidence>
<evidence type="ECO:0000313" key="5">
    <source>
        <dbReference type="Proteomes" id="UP000663829"/>
    </source>
</evidence>
<protein>
    <submittedName>
        <fullName evidence="2">Uncharacterized protein</fullName>
    </submittedName>
</protein>
<sequence>MPKGSKTVSHCKSVCKSGNISRWSRENLTNTNKPSSDEEYFMGMSDDDSLDFIEQIRLSDVGDLFEVCKEKLEPRNISVVLYLILKFFWEEYFSQIGATTCKTFHT</sequence>
<gene>
    <name evidence="2" type="ORF">GPM918_LOCUS35421</name>
    <name evidence="1" type="ORF">OVA965_LOCUS35132</name>
    <name evidence="4" type="ORF">SRO942_LOCUS36139</name>
    <name evidence="3" type="ORF">TMI583_LOCUS36092</name>
</gene>
<dbReference type="EMBL" id="CAJOBC010085959">
    <property type="protein sequence ID" value="CAF4337930.1"/>
    <property type="molecule type" value="Genomic_DNA"/>
</dbReference>
<dbReference type="AlphaFoldDB" id="A0A815QZ15"/>
<comment type="caution">
    <text evidence="2">The sequence shown here is derived from an EMBL/GenBank/DDBJ whole genome shotgun (WGS) entry which is preliminary data.</text>
</comment>
<keyword evidence="5" id="KW-1185">Reference proteome</keyword>
<dbReference type="Proteomes" id="UP000682733">
    <property type="component" value="Unassembled WGS sequence"/>
</dbReference>
<dbReference type="EMBL" id="CAJNOK010030294">
    <property type="protein sequence ID" value="CAF1458273.1"/>
    <property type="molecule type" value="Genomic_DNA"/>
</dbReference>
<dbReference type="Proteomes" id="UP000677228">
    <property type="component" value="Unassembled WGS sequence"/>
</dbReference>
<dbReference type="EMBL" id="CAJOBA010052153">
    <property type="protein sequence ID" value="CAF4252058.1"/>
    <property type="molecule type" value="Genomic_DNA"/>
</dbReference>
<evidence type="ECO:0000313" key="3">
    <source>
        <dbReference type="EMBL" id="CAF4252058.1"/>
    </source>
</evidence>
<dbReference type="Proteomes" id="UP000663829">
    <property type="component" value="Unassembled WGS sequence"/>
</dbReference>
<dbReference type="Proteomes" id="UP000681722">
    <property type="component" value="Unassembled WGS sequence"/>
</dbReference>
<evidence type="ECO:0000313" key="1">
    <source>
        <dbReference type="EMBL" id="CAF1458273.1"/>
    </source>
</evidence>
<dbReference type="EMBL" id="CAJNOQ010020491">
    <property type="protein sequence ID" value="CAF1469871.1"/>
    <property type="molecule type" value="Genomic_DNA"/>
</dbReference>
<name>A0A815QZ15_9BILA</name>
<reference evidence="2" key="1">
    <citation type="submission" date="2021-02" db="EMBL/GenBank/DDBJ databases">
        <authorList>
            <person name="Nowell W R."/>
        </authorList>
    </citation>
    <scope>NUCLEOTIDE SEQUENCE</scope>
</reference>